<keyword evidence="2" id="KW-0121">Carboxypeptidase</keyword>
<feature type="domain" description="LD-carboxypeptidase N-terminal" evidence="7">
    <location>
        <begin position="14"/>
        <end position="128"/>
    </location>
</feature>
<proteinExistence type="inferred from homology"/>
<keyword evidence="5" id="KW-0720">Serine protease</keyword>
<evidence type="ECO:0000256" key="4">
    <source>
        <dbReference type="ARBA" id="ARBA00022801"/>
    </source>
</evidence>
<dbReference type="GO" id="GO:0004180">
    <property type="term" value="F:carboxypeptidase activity"/>
    <property type="evidence" value="ECO:0007669"/>
    <property type="project" value="UniProtKB-KW"/>
</dbReference>
<sequence>MAIAPPILQAGDTVGLVTLGSPLSAETIDSRIEVLQGSGFNVIIGNHVYDQDGFLAGTNEERASDLMSMFENEEVRLILATRGGTGVAGILPYLDYDVIRNNPKIVSGYSDITILLNVLYQYADLITLQSLMLIDFAPQTPAYNFDQFYNATSTLQLQRQITNPPSIPQISRIQGNVTGPIVGGNLASFMDTIGTPYEIDVRDKILLLEETHEPTNTIYRYLNHLLLANKLQECAGIVMGECTGCIEAYGVSYQQLIEEVIVPLGKPLMTNVTTAHGIYKAAIPIGATVNLNTYENTLTVIEPTVSAEQ</sequence>
<dbReference type="GO" id="GO:0008236">
    <property type="term" value="F:serine-type peptidase activity"/>
    <property type="evidence" value="ECO:0007669"/>
    <property type="project" value="UniProtKB-KW"/>
</dbReference>
<feature type="active site" description="Charge relay system" evidence="6">
    <location>
        <position position="276"/>
    </location>
</feature>
<dbReference type="PANTHER" id="PTHR30237:SF2">
    <property type="entry name" value="MUREIN TETRAPEPTIDE CARBOXYPEPTIDASE"/>
    <property type="match status" value="1"/>
</dbReference>
<evidence type="ECO:0000256" key="1">
    <source>
        <dbReference type="ARBA" id="ARBA00010233"/>
    </source>
</evidence>
<dbReference type="Gene3D" id="3.40.50.10740">
    <property type="entry name" value="Class I glutamine amidotransferase-like"/>
    <property type="match status" value="1"/>
</dbReference>
<feature type="domain" description="LD-carboxypeptidase C-terminal" evidence="8">
    <location>
        <begin position="178"/>
        <end position="291"/>
    </location>
</feature>
<dbReference type="CDD" id="cd07025">
    <property type="entry name" value="Peptidase_S66"/>
    <property type="match status" value="1"/>
</dbReference>
<evidence type="ECO:0000313" key="11">
    <source>
        <dbReference type="Proteomes" id="UP001220962"/>
    </source>
</evidence>
<comment type="similarity">
    <text evidence="1">Belongs to the peptidase S66 family.</text>
</comment>
<keyword evidence="3" id="KW-0645">Protease</keyword>
<dbReference type="Pfam" id="PF02016">
    <property type="entry name" value="Peptidase_S66"/>
    <property type="match status" value="1"/>
</dbReference>
<evidence type="ECO:0000256" key="3">
    <source>
        <dbReference type="ARBA" id="ARBA00022670"/>
    </source>
</evidence>
<evidence type="ECO:0000256" key="5">
    <source>
        <dbReference type="ARBA" id="ARBA00022825"/>
    </source>
</evidence>
<dbReference type="PIRSF" id="PIRSF028757">
    <property type="entry name" value="LD-carboxypeptidase"/>
    <property type="match status" value="1"/>
</dbReference>
<evidence type="ECO:0000256" key="2">
    <source>
        <dbReference type="ARBA" id="ARBA00022645"/>
    </source>
</evidence>
<dbReference type="InterPro" id="IPR040449">
    <property type="entry name" value="Peptidase_S66_N"/>
</dbReference>
<keyword evidence="12" id="KW-1185">Reference proteome</keyword>
<organism evidence="9 11">
    <name type="scientific">Paenibacillus urinalis</name>
    <dbReference type="NCBI Taxonomy" id="521520"/>
    <lineage>
        <taxon>Bacteria</taxon>
        <taxon>Bacillati</taxon>
        <taxon>Bacillota</taxon>
        <taxon>Bacilli</taxon>
        <taxon>Bacillales</taxon>
        <taxon>Paenibacillaceae</taxon>
        <taxon>Paenibacillus</taxon>
    </lineage>
</organism>
<evidence type="ECO:0000313" key="9">
    <source>
        <dbReference type="EMBL" id="WDH84296.1"/>
    </source>
</evidence>
<evidence type="ECO:0000259" key="7">
    <source>
        <dbReference type="Pfam" id="PF02016"/>
    </source>
</evidence>
<dbReference type="Gene3D" id="3.50.30.60">
    <property type="entry name" value="LD-carboxypeptidase A C-terminal domain-like"/>
    <property type="match status" value="1"/>
</dbReference>
<dbReference type="RefSeq" id="WP_047909895.1">
    <property type="nucleotide sequence ID" value="NZ_CP118101.1"/>
</dbReference>
<dbReference type="InterPro" id="IPR027478">
    <property type="entry name" value="LdcA_N"/>
</dbReference>
<evidence type="ECO:0000313" key="10">
    <source>
        <dbReference type="EMBL" id="WDI03963.1"/>
    </source>
</evidence>
<dbReference type="InterPro" id="IPR029062">
    <property type="entry name" value="Class_I_gatase-like"/>
</dbReference>
<dbReference type="PANTHER" id="PTHR30237">
    <property type="entry name" value="MURAMOYLTETRAPEPTIDE CARBOXYPEPTIDASE"/>
    <property type="match status" value="1"/>
</dbReference>
<reference evidence="9 12" key="1">
    <citation type="submission" date="2023-02" db="EMBL/GenBank/DDBJ databases">
        <title>Pathogen: clinical or host-associated sample.</title>
        <authorList>
            <person name="Hergert J."/>
            <person name="Casey R."/>
            <person name="Wagner J."/>
            <person name="Young E.L."/>
            <person name="Oakeson K.F."/>
        </authorList>
    </citation>
    <scope>NUCLEOTIDE SEQUENCE</scope>
    <source>
        <strain evidence="10 12">2022CK-00829</strain>
        <strain evidence="9">2022CK-00830</strain>
    </source>
</reference>
<dbReference type="GO" id="GO:0006508">
    <property type="term" value="P:proteolysis"/>
    <property type="evidence" value="ECO:0007669"/>
    <property type="project" value="UniProtKB-KW"/>
</dbReference>
<dbReference type="AlphaFoldDB" id="A0AAX3N3H6"/>
<gene>
    <name evidence="9" type="ORF">PUW23_08830</name>
    <name evidence="10" type="ORF">PUW25_08445</name>
</gene>
<feature type="active site" description="Charge relay system" evidence="6">
    <location>
        <position position="209"/>
    </location>
</feature>
<dbReference type="SUPFAM" id="SSF52317">
    <property type="entry name" value="Class I glutamine amidotransferase-like"/>
    <property type="match status" value="1"/>
</dbReference>
<dbReference type="Proteomes" id="UP001221519">
    <property type="component" value="Chromosome"/>
</dbReference>
<dbReference type="SUPFAM" id="SSF141986">
    <property type="entry name" value="LD-carboxypeptidase A C-terminal domain-like"/>
    <property type="match status" value="1"/>
</dbReference>
<dbReference type="InterPro" id="IPR003507">
    <property type="entry name" value="S66_fam"/>
</dbReference>
<dbReference type="InterPro" id="IPR027461">
    <property type="entry name" value="Carboxypeptidase_A_C_sf"/>
</dbReference>
<dbReference type="InterPro" id="IPR040921">
    <property type="entry name" value="Peptidase_S66C"/>
</dbReference>
<protein>
    <submittedName>
        <fullName evidence="9">LD-carboxypeptidase</fullName>
    </submittedName>
</protein>
<feature type="active site" description="Nucleophile" evidence="6">
    <location>
        <position position="110"/>
    </location>
</feature>
<dbReference type="Proteomes" id="UP001220962">
    <property type="component" value="Chromosome"/>
</dbReference>
<accession>A0AAX3N3H6</accession>
<dbReference type="EMBL" id="CP118108">
    <property type="protein sequence ID" value="WDI03963.1"/>
    <property type="molecule type" value="Genomic_DNA"/>
</dbReference>
<evidence type="ECO:0000313" key="12">
    <source>
        <dbReference type="Proteomes" id="UP001221519"/>
    </source>
</evidence>
<evidence type="ECO:0000259" key="8">
    <source>
        <dbReference type="Pfam" id="PF17676"/>
    </source>
</evidence>
<name>A0AAX3N3H6_9BACL</name>
<dbReference type="Pfam" id="PF17676">
    <property type="entry name" value="Peptidase_S66C"/>
    <property type="match status" value="1"/>
</dbReference>
<evidence type="ECO:0000256" key="6">
    <source>
        <dbReference type="PIRSR" id="PIRSR028757-1"/>
    </source>
</evidence>
<dbReference type="EMBL" id="CP118101">
    <property type="protein sequence ID" value="WDH84296.1"/>
    <property type="molecule type" value="Genomic_DNA"/>
</dbReference>
<keyword evidence="4" id="KW-0378">Hydrolase</keyword>